<name>A0A938B141_UNCTE</name>
<dbReference type="AlphaFoldDB" id="A0A938B141"/>
<dbReference type="GO" id="GO:0016616">
    <property type="term" value="F:oxidoreductase activity, acting on the CH-OH group of donors, NAD or NADP as acceptor"/>
    <property type="evidence" value="ECO:0007669"/>
    <property type="project" value="TreeGrafter"/>
</dbReference>
<reference evidence="3" key="1">
    <citation type="submission" date="2019-03" db="EMBL/GenBank/DDBJ databases">
        <title>Lake Tanganyika Metagenome-Assembled Genomes (MAGs).</title>
        <authorList>
            <person name="Tran P."/>
        </authorList>
    </citation>
    <scope>NUCLEOTIDE SEQUENCE</scope>
    <source>
        <strain evidence="3">K_DeepCast_65m_m2_066</strain>
    </source>
</reference>
<comment type="similarity">
    <text evidence="1 2">Belongs to the short-chain dehydrogenases/reductases (SDR) family.</text>
</comment>
<organism evidence="3 4">
    <name type="scientific">Tectimicrobiota bacterium</name>
    <dbReference type="NCBI Taxonomy" id="2528274"/>
    <lineage>
        <taxon>Bacteria</taxon>
        <taxon>Pseudomonadati</taxon>
        <taxon>Nitrospinota/Tectimicrobiota group</taxon>
        <taxon>Candidatus Tectimicrobiota</taxon>
    </lineage>
</organism>
<evidence type="ECO:0000313" key="4">
    <source>
        <dbReference type="Proteomes" id="UP000712673"/>
    </source>
</evidence>
<dbReference type="Proteomes" id="UP000712673">
    <property type="component" value="Unassembled WGS sequence"/>
</dbReference>
<dbReference type="EMBL" id="VGLS01000337">
    <property type="protein sequence ID" value="MBM3224487.1"/>
    <property type="molecule type" value="Genomic_DNA"/>
</dbReference>
<dbReference type="PRINTS" id="PR00080">
    <property type="entry name" value="SDRFAMILY"/>
</dbReference>
<dbReference type="InterPro" id="IPR036291">
    <property type="entry name" value="NAD(P)-bd_dom_sf"/>
</dbReference>
<dbReference type="Pfam" id="PF00106">
    <property type="entry name" value="adh_short"/>
    <property type="match status" value="1"/>
</dbReference>
<sequence length="286" mass="30137">MTNEGVRMMEVLQQRVALITGASRGIGQAIALAYAREGAQLALTARTIDALASTAQQVQALGRAPQLLQADVASPTDVEAIVRSVVEHFGTIDILVNNAGIAGPIGPLQENDVSDWIRTIQVNLIGPYLCCHAVLPIMRQHQRGKIINLAGAGATAAWGNMSAYCATKVAVVRLTETLALELQGTNIQVNALGPGSIHTQMWEELRDQAQRVGDSALYALGQRVTSGGGASLERAADLAVLLASAATDGLSGRLISAVTDDITHLPHAVPRIMASEAYLLRRVDLA</sequence>
<gene>
    <name evidence="3" type="ORF">FJZ47_11890</name>
</gene>
<dbReference type="PANTHER" id="PTHR42760">
    <property type="entry name" value="SHORT-CHAIN DEHYDROGENASES/REDUCTASES FAMILY MEMBER"/>
    <property type="match status" value="1"/>
</dbReference>
<dbReference type="InterPro" id="IPR002347">
    <property type="entry name" value="SDR_fam"/>
</dbReference>
<dbReference type="PRINTS" id="PR00081">
    <property type="entry name" value="GDHRDH"/>
</dbReference>
<dbReference type="Gene3D" id="3.40.50.720">
    <property type="entry name" value="NAD(P)-binding Rossmann-like Domain"/>
    <property type="match status" value="1"/>
</dbReference>
<evidence type="ECO:0000256" key="1">
    <source>
        <dbReference type="ARBA" id="ARBA00006484"/>
    </source>
</evidence>
<dbReference type="CDD" id="cd05233">
    <property type="entry name" value="SDR_c"/>
    <property type="match status" value="1"/>
</dbReference>
<evidence type="ECO:0000256" key="2">
    <source>
        <dbReference type="RuleBase" id="RU000363"/>
    </source>
</evidence>
<accession>A0A938B141</accession>
<dbReference type="SUPFAM" id="SSF51735">
    <property type="entry name" value="NAD(P)-binding Rossmann-fold domains"/>
    <property type="match status" value="1"/>
</dbReference>
<dbReference type="FunFam" id="3.40.50.720:FF:000084">
    <property type="entry name" value="Short-chain dehydrogenase reductase"/>
    <property type="match status" value="1"/>
</dbReference>
<proteinExistence type="inferred from homology"/>
<evidence type="ECO:0000313" key="3">
    <source>
        <dbReference type="EMBL" id="MBM3224487.1"/>
    </source>
</evidence>
<protein>
    <submittedName>
        <fullName evidence="3">SDR family oxidoreductase</fullName>
    </submittedName>
</protein>
<comment type="caution">
    <text evidence="3">The sequence shown here is derived from an EMBL/GenBank/DDBJ whole genome shotgun (WGS) entry which is preliminary data.</text>
</comment>